<dbReference type="PANTHER" id="PTHR43667">
    <property type="entry name" value="CYCLOPROPANE-FATTY-ACYL-PHOSPHOLIPID SYNTHASE"/>
    <property type="match status" value="1"/>
</dbReference>
<dbReference type="EMBL" id="CP073347">
    <property type="protein sequence ID" value="UTW12441.1"/>
    <property type="molecule type" value="Genomic_DNA"/>
</dbReference>
<evidence type="ECO:0000256" key="3">
    <source>
        <dbReference type="ARBA" id="ARBA00022679"/>
    </source>
</evidence>
<evidence type="ECO:0000313" key="7">
    <source>
        <dbReference type="Proteomes" id="UP001058461"/>
    </source>
</evidence>
<keyword evidence="4" id="KW-0949">S-adenosyl-L-methionine</keyword>
<evidence type="ECO:0000256" key="4">
    <source>
        <dbReference type="ARBA" id="ARBA00022691"/>
    </source>
</evidence>
<keyword evidence="2 6" id="KW-0489">Methyltransferase</keyword>
<reference evidence="6" key="1">
    <citation type="submission" date="2021-04" db="EMBL/GenBank/DDBJ databases">
        <title>Oceanospirillales bacteria with DddD are important DMSP degraders in coastal seawater.</title>
        <authorList>
            <person name="Liu J."/>
        </authorList>
    </citation>
    <scope>NUCLEOTIDE SEQUENCE</scope>
    <source>
        <strain evidence="6">D13-1</strain>
    </source>
</reference>
<dbReference type="Proteomes" id="UP001058461">
    <property type="component" value="Chromosome"/>
</dbReference>
<dbReference type="InterPro" id="IPR050723">
    <property type="entry name" value="CFA/CMAS"/>
</dbReference>
<dbReference type="RefSeq" id="WP_255854522.1">
    <property type="nucleotide sequence ID" value="NZ_CP073347.1"/>
</dbReference>
<dbReference type="Gene3D" id="3.40.50.150">
    <property type="entry name" value="Vaccinia Virus protein VP39"/>
    <property type="match status" value="1"/>
</dbReference>
<dbReference type="GO" id="GO:0008168">
    <property type="term" value="F:methyltransferase activity"/>
    <property type="evidence" value="ECO:0007669"/>
    <property type="project" value="UniProtKB-KW"/>
</dbReference>
<protein>
    <submittedName>
        <fullName evidence="6">Class I SAM-dependent methyltransferase</fullName>
    </submittedName>
</protein>
<evidence type="ECO:0000256" key="5">
    <source>
        <dbReference type="ARBA" id="ARBA00023098"/>
    </source>
</evidence>
<keyword evidence="5" id="KW-0443">Lipid metabolism</keyword>
<dbReference type="CDD" id="cd02440">
    <property type="entry name" value="AdoMet_MTases"/>
    <property type="match status" value="1"/>
</dbReference>
<dbReference type="InterPro" id="IPR003333">
    <property type="entry name" value="CMAS"/>
</dbReference>
<keyword evidence="7" id="KW-1185">Reference proteome</keyword>
<comment type="similarity">
    <text evidence="1">Belongs to the CFA/CMAS family.</text>
</comment>
<organism evidence="6 7">
    <name type="scientific">Marinobacterium rhizophilum</name>
    <dbReference type="NCBI Taxonomy" id="420402"/>
    <lineage>
        <taxon>Bacteria</taxon>
        <taxon>Pseudomonadati</taxon>
        <taxon>Pseudomonadota</taxon>
        <taxon>Gammaproteobacteria</taxon>
        <taxon>Oceanospirillales</taxon>
        <taxon>Oceanospirillaceae</taxon>
        <taxon>Marinobacterium</taxon>
    </lineage>
</organism>
<dbReference type="SUPFAM" id="SSF53335">
    <property type="entry name" value="S-adenosyl-L-methionine-dependent methyltransferases"/>
    <property type="match status" value="1"/>
</dbReference>
<proteinExistence type="inferred from homology"/>
<name>A0ABY5HNG9_9GAMM</name>
<accession>A0ABY5HNG9</accession>
<evidence type="ECO:0000256" key="2">
    <source>
        <dbReference type="ARBA" id="ARBA00022603"/>
    </source>
</evidence>
<sequence>MKPTEYHPATELPDLADSLRTGWINRFCVQTLARWLKRMEYGHLELILPDGQRLQAGTADQTDVRAQVQLHSLRPLRRLLRSGLLGWAEGYMAGEWDSPDISALVRWALGNEHAFGQPAQGSRLRTALHRLFHRSRRNSRRGSRRNIAFHYDLGNDFYRLWLDPSMTYSSALFEHPEQSLELAQRHKYRRICELLQLDADQQVLEIGCGWGGFAETAAQAYGARVNGITLSREQLAWSRRRAAERGLDAQCTYSLTDYRDLDTPVDRIASIEMFEAVGEEHWPLYFKQLRRCLKPGGIAVLQVISIADDRFEEYRRSTDFIQRYIFPGGMLPSPGRLTAEIERAGLQLTHSETFGADYARTLQHWRQAFLAHWPQIEAQGFDSRFRRLWLYYLGYCEGGFRYGAIDVGLYVLRAP</sequence>
<gene>
    <name evidence="6" type="ORF">KDW95_01785</name>
</gene>
<dbReference type="PANTHER" id="PTHR43667:SF2">
    <property type="entry name" value="FATTY ACID C-METHYL TRANSFERASE"/>
    <property type="match status" value="1"/>
</dbReference>
<dbReference type="GO" id="GO:0032259">
    <property type="term" value="P:methylation"/>
    <property type="evidence" value="ECO:0007669"/>
    <property type="project" value="UniProtKB-KW"/>
</dbReference>
<dbReference type="PIRSF" id="PIRSF003085">
    <property type="entry name" value="CMAS"/>
    <property type="match status" value="1"/>
</dbReference>
<keyword evidence="3" id="KW-0808">Transferase</keyword>
<evidence type="ECO:0000313" key="6">
    <source>
        <dbReference type="EMBL" id="UTW12441.1"/>
    </source>
</evidence>
<dbReference type="InterPro" id="IPR029063">
    <property type="entry name" value="SAM-dependent_MTases_sf"/>
</dbReference>
<evidence type="ECO:0000256" key="1">
    <source>
        <dbReference type="ARBA" id="ARBA00010815"/>
    </source>
</evidence>
<dbReference type="Pfam" id="PF02353">
    <property type="entry name" value="CMAS"/>
    <property type="match status" value="1"/>
</dbReference>